<proteinExistence type="inferred from homology"/>
<dbReference type="SUPFAM" id="SSF103025">
    <property type="entry name" value="Folate-binding domain"/>
    <property type="match status" value="1"/>
</dbReference>
<dbReference type="OrthoDB" id="5287468at2"/>
<dbReference type="RefSeq" id="WP_092868607.1">
    <property type="nucleotide sequence ID" value="NZ_FPCH01000003.1"/>
</dbReference>
<dbReference type="InterPro" id="IPR013977">
    <property type="entry name" value="GcvT_C"/>
</dbReference>
<dbReference type="InterPro" id="IPR006277">
    <property type="entry name" value="Sarcosine_oxidase_asu"/>
</dbReference>
<dbReference type="Pfam" id="PF17806">
    <property type="entry name" value="SO_alpha_A3"/>
    <property type="match status" value="1"/>
</dbReference>
<feature type="domain" description="Aminomethyltransferase C-terminal" evidence="4">
    <location>
        <begin position="901"/>
        <end position="987"/>
    </location>
</feature>
<dbReference type="EMBL" id="FPCH01000003">
    <property type="protein sequence ID" value="SFV37282.1"/>
    <property type="molecule type" value="Genomic_DNA"/>
</dbReference>
<evidence type="ECO:0000313" key="7">
    <source>
        <dbReference type="Proteomes" id="UP000199423"/>
    </source>
</evidence>
<reference evidence="7" key="1">
    <citation type="submission" date="2016-10" db="EMBL/GenBank/DDBJ databases">
        <authorList>
            <person name="Varghese N."/>
            <person name="Submissions S."/>
        </authorList>
    </citation>
    <scope>NUCLEOTIDE SEQUENCE [LARGE SCALE GENOMIC DNA]</scope>
    <source>
        <strain evidence="7">DSM 1565</strain>
    </source>
</reference>
<protein>
    <submittedName>
        <fullName evidence="6">N-methylglutamate dehydrogenase subunit C</fullName>
    </submittedName>
</protein>
<gene>
    <name evidence="6" type="ORF">SAMN04488557_3084</name>
</gene>
<dbReference type="GO" id="GO:0008115">
    <property type="term" value="F:sarcosine oxidase activity"/>
    <property type="evidence" value="ECO:0007669"/>
    <property type="project" value="InterPro"/>
</dbReference>
<accession>A0A1I7NRP4</accession>
<dbReference type="PRINTS" id="PR00368">
    <property type="entry name" value="FADPNR"/>
</dbReference>
<evidence type="ECO:0000259" key="5">
    <source>
        <dbReference type="Pfam" id="PF17806"/>
    </source>
</evidence>
<dbReference type="Gene3D" id="3.10.20.440">
    <property type="entry name" value="2Fe-2S iron-sulphur cluster binding domain, sarcosine oxidase, alpha subunit, N-terminal domain"/>
    <property type="match status" value="1"/>
</dbReference>
<dbReference type="Gene3D" id="1.10.10.1100">
    <property type="entry name" value="BFD-like [2Fe-2S]-binding domain"/>
    <property type="match status" value="1"/>
</dbReference>
<dbReference type="STRING" id="51670.SAMN04488557_3084"/>
<dbReference type="Gene3D" id="3.30.1360.120">
    <property type="entry name" value="Probable tRNA modification gtpase trme, domain 1"/>
    <property type="match status" value="1"/>
</dbReference>
<keyword evidence="2" id="KW-0560">Oxidoreductase</keyword>
<dbReference type="Gene3D" id="3.50.50.60">
    <property type="entry name" value="FAD/NAD(P)-binding domain"/>
    <property type="match status" value="1"/>
</dbReference>
<dbReference type="InterPro" id="IPR028896">
    <property type="entry name" value="GcvT/YgfZ/DmdA"/>
</dbReference>
<name>A0A1I7NRP4_9HYPH</name>
<evidence type="ECO:0000256" key="1">
    <source>
        <dbReference type="ARBA" id="ARBA00008609"/>
    </source>
</evidence>
<dbReference type="InterPro" id="IPR036188">
    <property type="entry name" value="FAD/NAD-bd_sf"/>
</dbReference>
<evidence type="ECO:0000259" key="3">
    <source>
        <dbReference type="Pfam" id="PF01571"/>
    </source>
</evidence>
<keyword evidence="7" id="KW-1185">Reference proteome</keyword>
<dbReference type="GO" id="GO:0046653">
    <property type="term" value="P:tetrahydrofolate metabolic process"/>
    <property type="evidence" value="ECO:0007669"/>
    <property type="project" value="InterPro"/>
</dbReference>
<evidence type="ECO:0000313" key="6">
    <source>
        <dbReference type="EMBL" id="SFV37282.1"/>
    </source>
</evidence>
<dbReference type="PRINTS" id="PR00469">
    <property type="entry name" value="PNDRDTASEII"/>
</dbReference>
<dbReference type="PANTHER" id="PTHR43757:SF2">
    <property type="entry name" value="AMINOMETHYLTRANSFERASE, MITOCHONDRIAL"/>
    <property type="match status" value="1"/>
</dbReference>
<organism evidence="6 7">
    <name type="scientific">Hyphomicrobium facile</name>
    <dbReference type="NCBI Taxonomy" id="51670"/>
    <lineage>
        <taxon>Bacteria</taxon>
        <taxon>Pseudomonadati</taxon>
        <taxon>Pseudomonadota</taxon>
        <taxon>Alphaproteobacteria</taxon>
        <taxon>Hyphomicrobiales</taxon>
        <taxon>Hyphomicrobiaceae</taxon>
        <taxon>Hyphomicrobium</taxon>
    </lineage>
</organism>
<dbReference type="Pfam" id="PF01571">
    <property type="entry name" value="GCV_T"/>
    <property type="match status" value="1"/>
</dbReference>
<dbReference type="InterPro" id="IPR042204">
    <property type="entry name" value="2Fe-2S-bd_N"/>
</dbReference>
<dbReference type="Pfam" id="PF08669">
    <property type="entry name" value="GCV_T_C"/>
    <property type="match status" value="1"/>
</dbReference>
<dbReference type="InterPro" id="IPR041854">
    <property type="entry name" value="BFD-like_2Fe2S-bd_dom_sf"/>
</dbReference>
<dbReference type="Pfam" id="PF13510">
    <property type="entry name" value="Fer2_4"/>
    <property type="match status" value="1"/>
</dbReference>
<dbReference type="NCBIfam" id="TIGR01372">
    <property type="entry name" value="soxA"/>
    <property type="match status" value="1"/>
</dbReference>
<dbReference type="SUPFAM" id="SSF101790">
    <property type="entry name" value="Aminomethyltransferase beta-barrel domain"/>
    <property type="match status" value="1"/>
</dbReference>
<sequence>MIQSSQTSRLKNRGLIDRSQPLDFTFDGVPYTGYAGDTLASALLANGVRLVGRSFKYHRPRGILTAGSEEPNALVELRSGARREPNTRATVAELFNGLEAKSQNRFPSLSLDLLAINGLVSPFLSAGFYYKTFMWPAAFWEKLYEPMIRRAAGLGRAAPEHDPDSYDKATAYCDVLVVGSGPSGLMAALSAARAGARVILADESFAFGGRLLSDARTVDGKSGADWVASVIAELKSFPGVQLMSRTTVFGAYDTGTFGAVERVADHVAIPAAGVPRQRLWRIVAKHSIIAQGAGERPIVFGNNDRPGVMLASAVRTYINRFGVAPGETAVVFSNNDEGASTIEDLVSAGVTVAGLVDTRTSLPPAIKSLARKHGIRVFEGAVVADALGGSRVTGARIIASYGAPQTVACNLIAVSGGFNPNLQVTTHQGSRPQWRDDLAAFVPGALPKGMAVSGSAKGTYGLASCLKEGAQAGAAAAAAGGFVATAAAIPAADDEPTEVSAFWHVESSKHKAFVDQQNDVTAADVRLAEREGFQSVEHLKRYTTLGMATDQGKTSNVNGLAMLAALTGKTIPATGVTAARPPYTPVAIGALAGEHRDKHFKPTRLTPSHDWAKERGAVFIETGLWLRAQYFPKPGETDWLTTVSREVTTVRNSVGVCDVSTLGKIEIHGTDAGKFLDRVYINMMSTLGVGKARYGMMLREDGIAMDDGTAARFADDRYFITTTTANAIKVLQHLEFCRQWVWPELDVQLFPVSDQWAQYSVAGPRARDLLAKIVDAPFDISNAAFPYMAVAELTVLGGIKARLYRLSFSGEMAYEIAVPARHGDLLMRTLMSKGEEFGVTPYGTEALGVMRIEKGHVAGPELNGTTTCADLGLGKMASTKKDFIGRILSQRPGLADPNRPRVVGFKPVDKSARLRGGAHFIAKDAEPVARNDLGFMTSVAFSPSLGHWVGLGFLAGAESRMGEILRAVDPVRNSDILVEVVSPVFYDGEGARLRV</sequence>
<evidence type="ECO:0000256" key="2">
    <source>
        <dbReference type="ARBA" id="ARBA00023002"/>
    </source>
</evidence>
<dbReference type="InterPro" id="IPR029043">
    <property type="entry name" value="GcvT/YgfZ_C"/>
</dbReference>
<dbReference type="InterPro" id="IPR006222">
    <property type="entry name" value="GCVT_N"/>
</dbReference>
<feature type="domain" description="GCVT N-terminal" evidence="3">
    <location>
        <begin position="609"/>
        <end position="881"/>
    </location>
</feature>
<comment type="similarity">
    <text evidence="1">Belongs to the GcvT family.</text>
</comment>
<feature type="domain" description="SoxA A3" evidence="5">
    <location>
        <begin position="509"/>
        <end position="593"/>
    </location>
</feature>
<dbReference type="InterPro" id="IPR041117">
    <property type="entry name" value="SoxA_A3"/>
</dbReference>
<dbReference type="InterPro" id="IPR027266">
    <property type="entry name" value="TrmE/GcvT-like"/>
</dbReference>
<dbReference type="SUPFAM" id="SSF51905">
    <property type="entry name" value="FAD/NAD(P)-binding domain"/>
    <property type="match status" value="1"/>
</dbReference>
<dbReference type="AlphaFoldDB" id="A0A1I7NRP4"/>
<dbReference type="Pfam" id="PF12831">
    <property type="entry name" value="FAD_oxidored"/>
    <property type="match status" value="1"/>
</dbReference>
<evidence type="ECO:0000259" key="4">
    <source>
        <dbReference type="Pfam" id="PF08669"/>
    </source>
</evidence>
<dbReference type="Proteomes" id="UP000199423">
    <property type="component" value="Unassembled WGS sequence"/>
</dbReference>
<dbReference type="PANTHER" id="PTHR43757">
    <property type="entry name" value="AMINOMETHYLTRANSFERASE"/>
    <property type="match status" value="1"/>
</dbReference>
<dbReference type="PIRSF" id="PIRSF037980">
    <property type="entry name" value="SoxA"/>
    <property type="match status" value="1"/>
</dbReference>